<evidence type="ECO:0000313" key="3">
    <source>
        <dbReference type="Proteomes" id="UP000237819"/>
    </source>
</evidence>
<protein>
    <recommendedName>
        <fullName evidence="4">Carboxypeptidase regulatory-like domain-containing protein</fullName>
    </recommendedName>
</protein>
<evidence type="ECO:0000256" key="1">
    <source>
        <dbReference type="SAM" id="SignalP"/>
    </source>
</evidence>
<dbReference type="AlphaFoldDB" id="A0A2S8GUE9"/>
<evidence type="ECO:0000313" key="2">
    <source>
        <dbReference type="EMBL" id="PQO47684.1"/>
    </source>
</evidence>
<sequence length="139" mass="14945">MIGLSISLMSRRAGWLAVAAACCCSFGCGQADNSPMITGTVTVDGKPVSGLYVVFYDAATKAATSSTCTQDGGRFEWNVPEPGEYVITAFWPKRIETAEEVIEGPDQLRGRYRQFEHPAAKVTIAAGENTLPPIELARK</sequence>
<reference evidence="2 3" key="1">
    <citation type="submission" date="2018-02" db="EMBL/GenBank/DDBJ databases">
        <title>Comparative genomes isolates from brazilian mangrove.</title>
        <authorList>
            <person name="Araujo J.E."/>
            <person name="Taketani R.G."/>
            <person name="Silva M.C.P."/>
            <person name="Loureco M.V."/>
            <person name="Andreote F.D."/>
        </authorList>
    </citation>
    <scope>NUCLEOTIDE SEQUENCE [LARGE SCALE GENOMIC DNA]</scope>
    <source>
        <strain evidence="2 3">Nap-Phe MGV</strain>
    </source>
</reference>
<feature type="chain" id="PRO_5015648096" description="Carboxypeptidase regulatory-like domain-containing protein" evidence="1">
    <location>
        <begin position="32"/>
        <end position="139"/>
    </location>
</feature>
<dbReference type="SUPFAM" id="SSF49478">
    <property type="entry name" value="Cna protein B-type domain"/>
    <property type="match status" value="1"/>
</dbReference>
<accession>A0A2S8GUE9</accession>
<name>A0A2S8GUE9_9BACT</name>
<evidence type="ECO:0008006" key="4">
    <source>
        <dbReference type="Google" id="ProtNLM"/>
    </source>
</evidence>
<keyword evidence="1" id="KW-0732">Signal</keyword>
<proteinExistence type="predicted"/>
<dbReference type="EMBL" id="PUHZ01000004">
    <property type="protein sequence ID" value="PQO47684.1"/>
    <property type="molecule type" value="Genomic_DNA"/>
</dbReference>
<organism evidence="2 3">
    <name type="scientific">Blastopirellula marina</name>
    <dbReference type="NCBI Taxonomy" id="124"/>
    <lineage>
        <taxon>Bacteria</taxon>
        <taxon>Pseudomonadati</taxon>
        <taxon>Planctomycetota</taxon>
        <taxon>Planctomycetia</taxon>
        <taxon>Pirellulales</taxon>
        <taxon>Pirellulaceae</taxon>
        <taxon>Blastopirellula</taxon>
    </lineage>
</organism>
<dbReference type="Proteomes" id="UP000237819">
    <property type="component" value="Unassembled WGS sequence"/>
</dbReference>
<comment type="caution">
    <text evidence="2">The sequence shown here is derived from an EMBL/GenBank/DDBJ whole genome shotgun (WGS) entry which is preliminary data.</text>
</comment>
<feature type="signal peptide" evidence="1">
    <location>
        <begin position="1"/>
        <end position="31"/>
    </location>
</feature>
<gene>
    <name evidence="2" type="ORF">C5Y93_03245</name>
</gene>